<sequence length="118" mass="12961">MGSLPLLHFHQNCWAAACTLSKRHPHEGEKSLCLSVILCSGSDAYVHSLLLAKGSVPDLGEDALIPHANFVIPMTIKTVGVHNLKISGPRKPQIDEPIKEGIHHLQLNPYRKSLQESE</sequence>
<evidence type="ECO:0000313" key="1">
    <source>
        <dbReference type="EMBL" id="KAJ6802594.1"/>
    </source>
</evidence>
<comment type="caution">
    <text evidence="1">The sequence shown here is derived from an EMBL/GenBank/DDBJ whole genome shotgun (WGS) entry which is preliminary data.</text>
</comment>
<accession>A0AAX6EEZ6</accession>
<name>A0AAX6EEZ6_IRIPA</name>
<reference evidence="1" key="1">
    <citation type="journal article" date="2023" name="GigaByte">
        <title>Genome assembly of the bearded iris, Iris pallida Lam.</title>
        <authorList>
            <person name="Bruccoleri R.E."/>
            <person name="Oakeley E.J."/>
            <person name="Faust A.M.E."/>
            <person name="Altorfer M."/>
            <person name="Dessus-Babus S."/>
            <person name="Burckhardt D."/>
            <person name="Oertli M."/>
            <person name="Naumann U."/>
            <person name="Petersen F."/>
            <person name="Wong J."/>
        </authorList>
    </citation>
    <scope>NUCLEOTIDE SEQUENCE</scope>
    <source>
        <strain evidence="1">GSM-AAB239-AS_SAM_17_03QT</strain>
    </source>
</reference>
<evidence type="ECO:0000313" key="2">
    <source>
        <dbReference type="Proteomes" id="UP001140949"/>
    </source>
</evidence>
<keyword evidence="2" id="KW-1185">Reference proteome</keyword>
<reference evidence="1" key="2">
    <citation type="submission" date="2023-04" db="EMBL/GenBank/DDBJ databases">
        <authorList>
            <person name="Bruccoleri R.E."/>
            <person name="Oakeley E.J."/>
            <person name="Faust A.-M."/>
            <person name="Dessus-Babus S."/>
            <person name="Altorfer M."/>
            <person name="Burckhardt D."/>
            <person name="Oertli M."/>
            <person name="Naumann U."/>
            <person name="Petersen F."/>
            <person name="Wong J."/>
        </authorList>
    </citation>
    <scope>NUCLEOTIDE SEQUENCE</scope>
    <source>
        <strain evidence="1">GSM-AAB239-AS_SAM_17_03QT</strain>
        <tissue evidence="1">Leaf</tissue>
    </source>
</reference>
<gene>
    <name evidence="1" type="ORF">M6B38_191960</name>
</gene>
<dbReference type="Proteomes" id="UP001140949">
    <property type="component" value="Unassembled WGS sequence"/>
</dbReference>
<protein>
    <submittedName>
        <fullName evidence="1">Fimbrin-5-like</fullName>
    </submittedName>
</protein>
<dbReference type="AlphaFoldDB" id="A0AAX6EEZ6"/>
<organism evidence="1 2">
    <name type="scientific">Iris pallida</name>
    <name type="common">Sweet iris</name>
    <dbReference type="NCBI Taxonomy" id="29817"/>
    <lineage>
        <taxon>Eukaryota</taxon>
        <taxon>Viridiplantae</taxon>
        <taxon>Streptophyta</taxon>
        <taxon>Embryophyta</taxon>
        <taxon>Tracheophyta</taxon>
        <taxon>Spermatophyta</taxon>
        <taxon>Magnoliopsida</taxon>
        <taxon>Liliopsida</taxon>
        <taxon>Asparagales</taxon>
        <taxon>Iridaceae</taxon>
        <taxon>Iridoideae</taxon>
        <taxon>Irideae</taxon>
        <taxon>Iris</taxon>
    </lineage>
</organism>
<proteinExistence type="predicted"/>
<dbReference type="EMBL" id="JANAVB010037216">
    <property type="protein sequence ID" value="KAJ6802594.1"/>
    <property type="molecule type" value="Genomic_DNA"/>
</dbReference>